<dbReference type="Gene3D" id="3.30.70.940">
    <property type="entry name" value="NusG, N-terminal domain"/>
    <property type="match status" value="1"/>
</dbReference>
<dbReference type="PANTHER" id="PTHR30265:SF4">
    <property type="entry name" value="KOW MOTIF FAMILY PROTEIN, EXPRESSED"/>
    <property type="match status" value="1"/>
</dbReference>
<dbReference type="InterPro" id="IPR006645">
    <property type="entry name" value="NGN-like_dom"/>
</dbReference>
<dbReference type="InterPro" id="IPR036735">
    <property type="entry name" value="NGN_dom_sf"/>
</dbReference>
<keyword evidence="3 4" id="KW-0804">Transcription</keyword>
<organism evidence="6 7">
    <name type="scientific">Candidatus Limivivens intestinipullorum</name>
    <dbReference type="NCBI Taxonomy" id="2840858"/>
    <lineage>
        <taxon>Bacteria</taxon>
        <taxon>Bacillati</taxon>
        <taxon>Bacillota</taxon>
        <taxon>Clostridia</taxon>
        <taxon>Lachnospirales</taxon>
        <taxon>Lachnospiraceae</taxon>
        <taxon>Lachnospiraceae incertae sedis</taxon>
        <taxon>Candidatus Limivivens</taxon>
    </lineage>
</organism>
<reference evidence="6" key="1">
    <citation type="submission" date="2020-10" db="EMBL/GenBank/DDBJ databases">
        <authorList>
            <person name="Gilroy R."/>
        </authorList>
    </citation>
    <scope>NUCLEOTIDE SEQUENCE</scope>
    <source>
        <strain evidence="6">CHK190-19873</strain>
    </source>
</reference>
<dbReference type="GO" id="GO:0006353">
    <property type="term" value="P:DNA-templated transcription termination"/>
    <property type="evidence" value="ECO:0007669"/>
    <property type="project" value="UniProtKB-KW"/>
</dbReference>
<dbReference type="Pfam" id="PF02357">
    <property type="entry name" value="NusG"/>
    <property type="match status" value="1"/>
</dbReference>
<keyword evidence="4" id="KW-0806">Transcription termination</keyword>
<evidence type="ECO:0000256" key="2">
    <source>
        <dbReference type="ARBA" id="ARBA00023015"/>
    </source>
</evidence>
<dbReference type="Gene3D" id="2.30.30.30">
    <property type="match status" value="1"/>
</dbReference>
<feature type="domain" description="NusG-like N-terminal" evidence="5">
    <location>
        <begin position="2"/>
        <end position="96"/>
    </location>
</feature>
<dbReference type="SUPFAM" id="SSF82679">
    <property type="entry name" value="N-utilization substance G protein NusG, N-terminal domain"/>
    <property type="match status" value="1"/>
</dbReference>
<dbReference type="GO" id="GO:0006354">
    <property type="term" value="P:DNA-templated transcription elongation"/>
    <property type="evidence" value="ECO:0007669"/>
    <property type="project" value="InterPro"/>
</dbReference>
<evidence type="ECO:0000256" key="3">
    <source>
        <dbReference type="ARBA" id="ARBA00023163"/>
    </source>
</evidence>
<dbReference type="GO" id="GO:0031564">
    <property type="term" value="P:transcription antitermination"/>
    <property type="evidence" value="ECO:0007669"/>
    <property type="project" value="UniProtKB-KW"/>
</dbReference>
<name>A0A9D1ETL4_9FIRM</name>
<accession>A0A9D1ETL4</accession>
<reference evidence="6" key="2">
    <citation type="journal article" date="2021" name="PeerJ">
        <title>Extensive microbial diversity within the chicken gut microbiome revealed by metagenomics and culture.</title>
        <authorList>
            <person name="Gilroy R."/>
            <person name="Ravi A."/>
            <person name="Getino M."/>
            <person name="Pursley I."/>
            <person name="Horton D.L."/>
            <person name="Alikhan N.F."/>
            <person name="Baker D."/>
            <person name="Gharbi K."/>
            <person name="Hall N."/>
            <person name="Watson M."/>
            <person name="Adriaenssens E.M."/>
            <person name="Foster-Nyarko E."/>
            <person name="Jarju S."/>
            <person name="Secka A."/>
            <person name="Antonio M."/>
            <person name="Oren A."/>
            <person name="Chaudhuri R.R."/>
            <person name="La Ragione R."/>
            <person name="Hildebrand F."/>
            <person name="Pallen M.J."/>
        </authorList>
    </citation>
    <scope>NUCLEOTIDE SEQUENCE</scope>
    <source>
        <strain evidence="6">CHK190-19873</strain>
    </source>
</reference>
<evidence type="ECO:0000259" key="5">
    <source>
        <dbReference type="Pfam" id="PF02357"/>
    </source>
</evidence>
<sequence>MWYVIQVRTGTEENILAQCGKKIPPAVLERIFIPYYEEKKHIHNEWIVQRKVLFPGYVFAVTEEVEKLYEALRSVIGVTKLIGTGKEIVPITEKEKQFLLEFGGEEQLVEMSEGIIVGDRTIILKGPLKGKEGMIRKIDRHKRKAWLEVEMFGRRQEVQVGLEIVEKRKEIAGASSICCGM</sequence>
<dbReference type="PRINTS" id="PR00338">
    <property type="entry name" value="NUSGTNSCPFCT"/>
</dbReference>
<keyword evidence="2 4" id="KW-0805">Transcription regulation</keyword>
<dbReference type="AlphaFoldDB" id="A0A9D1ETL4"/>
<dbReference type="CDD" id="cd06091">
    <property type="entry name" value="KOW_NusG"/>
    <property type="match status" value="1"/>
</dbReference>
<dbReference type="Proteomes" id="UP000823935">
    <property type="component" value="Unassembled WGS sequence"/>
</dbReference>
<comment type="caution">
    <text evidence="6">The sequence shown here is derived from an EMBL/GenBank/DDBJ whole genome shotgun (WGS) entry which is preliminary data.</text>
</comment>
<keyword evidence="1 4" id="KW-0889">Transcription antitermination</keyword>
<evidence type="ECO:0000256" key="1">
    <source>
        <dbReference type="ARBA" id="ARBA00022814"/>
    </source>
</evidence>
<proteinExistence type="inferred from homology"/>
<dbReference type="NCBIfam" id="NF033641">
    <property type="entry name" value="antiterm_LoaP"/>
    <property type="match status" value="1"/>
</dbReference>
<dbReference type="PANTHER" id="PTHR30265">
    <property type="entry name" value="RHO-INTERACTING TRANSCRIPTION TERMINATION FACTOR NUSG"/>
    <property type="match status" value="1"/>
</dbReference>
<dbReference type="InterPro" id="IPR008991">
    <property type="entry name" value="Translation_prot_SH3-like_sf"/>
</dbReference>
<evidence type="ECO:0000256" key="4">
    <source>
        <dbReference type="RuleBase" id="RU000538"/>
    </source>
</evidence>
<dbReference type="InterPro" id="IPR047663">
    <property type="entry name" value="Transcription_antiterm_LoaP"/>
</dbReference>
<dbReference type="InterPro" id="IPR001062">
    <property type="entry name" value="Transcrpt_antiterm_NusG"/>
</dbReference>
<dbReference type="InterPro" id="IPR043425">
    <property type="entry name" value="NusG-like"/>
</dbReference>
<gene>
    <name evidence="6" type="primary">loaP</name>
    <name evidence="6" type="ORF">IAB44_09275</name>
</gene>
<comment type="function">
    <text evidence="4">Participates in transcription elongation, termination and antitermination.</text>
</comment>
<dbReference type="EMBL" id="DVIQ01000052">
    <property type="protein sequence ID" value="HIS31718.1"/>
    <property type="molecule type" value="Genomic_DNA"/>
</dbReference>
<comment type="similarity">
    <text evidence="4">Belongs to the NusG family.</text>
</comment>
<evidence type="ECO:0000313" key="7">
    <source>
        <dbReference type="Proteomes" id="UP000823935"/>
    </source>
</evidence>
<protein>
    <recommendedName>
        <fullName evidence="4">Transcription termination/antitermination protein NusG</fullName>
    </recommendedName>
</protein>
<dbReference type="SUPFAM" id="SSF50104">
    <property type="entry name" value="Translation proteins SH3-like domain"/>
    <property type="match status" value="1"/>
</dbReference>
<dbReference type="GO" id="GO:0032784">
    <property type="term" value="P:regulation of DNA-templated transcription elongation"/>
    <property type="evidence" value="ECO:0007669"/>
    <property type="project" value="InterPro"/>
</dbReference>
<dbReference type="InterPro" id="IPR014722">
    <property type="entry name" value="Rib_uL2_dom2"/>
</dbReference>
<evidence type="ECO:0000313" key="6">
    <source>
        <dbReference type="EMBL" id="HIS31718.1"/>
    </source>
</evidence>